<dbReference type="GO" id="GO:0009443">
    <property type="term" value="P:pyridoxal 5'-phosphate salvage"/>
    <property type="evidence" value="ECO:0007669"/>
    <property type="project" value="InterPro"/>
</dbReference>
<comment type="similarity">
    <text evidence="1">Belongs to the pyridoxine kinase family.</text>
</comment>
<dbReference type="GO" id="GO:0005829">
    <property type="term" value="C:cytosol"/>
    <property type="evidence" value="ECO:0007669"/>
    <property type="project" value="TreeGrafter"/>
</dbReference>
<dbReference type="NCBIfam" id="TIGR00687">
    <property type="entry name" value="pyridox_kin"/>
    <property type="match status" value="1"/>
</dbReference>
<sequence length="303" mass="33953">MGKKVLSIQSHVVYGYVGNKAATFPLQYRGWDVDALNTVEYSNHPGHGSYTGSKTKADDISDIILNGLLPLDLDYTAVLLGYLPDAEGHARILEIIRRICTVYRDIILVVDPVLGDNGKLYVPHKTIGFYKQLLTDTTVALVTPNQFELFLLTDVLVTTKEHLKKAIDVFNERYPRVKRLVVTSLRLEETADQLLVLCTDFQSSHYFAVPLIRASFSGCGDLITALLLDAVTEFPGDLSTAVSRALTLIHGVLQASYEYTLRETATEDRNKPLIITDLRLIQSRNQLRDHPAPQFACFRINYP</sequence>
<dbReference type="PANTHER" id="PTHR10534:SF12">
    <property type="entry name" value="PYRIDOXAL KINASE BUD17-RELATED"/>
    <property type="match status" value="1"/>
</dbReference>
<dbReference type="EC" id="2.7.1.35" evidence="2"/>
<keyword evidence="4" id="KW-0547">Nucleotide-binding</keyword>
<gene>
    <name evidence="8" type="ORF">AW171_hschr84744</name>
</gene>
<feature type="domain" description="Pyridoxamine kinase/Phosphomethylpyrimidine kinase" evidence="7">
    <location>
        <begin position="75"/>
        <end position="258"/>
    </location>
</feature>
<evidence type="ECO:0000256" key="3">
    <source>
        <dbReference type="ARBA" id="ARBA00022679"/>
    </source>
</evidence>
<keyword evidence="5" id="KW-0418">Kinase</keyword>
<evidence type="ECO:0000256" key="1">
    <source>
        <dbReference type="ARBA" id="ARBA00008805"/>
    </source>
</evidence>
<keyword evidence="3" id="KW-0808">Transferase</keyword>
<organism evidence="8 9">
    <name type="scientific">Eremothecium sinecaudum</name>
    <dbReference type="NCBI Taxonomy" id="45286"/>
    <lineage>
        <taxon>Eukaryota</taxon>
        <taxon>Fungi</taxon>
        <taxon>Dikarya</taxon>
        <taxon>Ascomycota</taxon>
        <taxon>Saccharomycotina</taxon>
        <taxon>Saccharomycetes</taxon>
        <taxon>Saccharomycetales</taxon>
        <taxon>Saccharomycetaceae</taxon>
        <taxon>Eremothecium</taxon>
    </lineage>
</organism>
<dbReference type="GO" id="GO:0008478">
    <property type="term" value="F:pyridoxal kinase activity"/>
    <property type="evidence" value="ECO:0007669"/>
    <property type="project" value="UniProtKB-EC"/>
</dbReference>
<evidence type="ECO:0000259" key="7">
    <source>
        <dbReference type="Pfam" id="PF08543"/>
    </source>
</evidence>
<dbReference type="AlphaFoldDB" id="A0A109V0K4"/>
<dbReference type="GeneID" id="28726054"/>
<dbReference type="Gene3D" id="3.40.1190.20">
    <property type="match status" value="1"/>
</dbReference>
<protein>
    <recommendedName>
        <fullName evidence="2">pyridoxal kinase</fullName>
        <ecNumber evidence="2">2.7.1.35</ecNumber>
    </recommendedName>
</protein>
<dbReference type="OrthoDB" id="2104723at2759"/>
<dbReference type="InterPro" id="IPR004625">
    <property type="entry name" value="PyrdxlKinase"/>
</dbReference>
<dbReference type="RefSeq" id="XP_017989689.1">
    <property type="nucleotide sequence ID" value="XM_018134039.1"/>
</dbReference>
<evidence type="ECO:0000313" key="8">
    <source>
        <dbReference type="EMBL" id="AMD22693.1"/>
    </source>
</evidence>
<evidence type="ECO:0000256" key="4">
    <source>
        <dbReference type="ARBA" id="ARBA00022741"/>
    </source>
</evidence>
<evidence type="ECO:0000256" key="5">
    <source>
        <dbReference type="ARBA" id="ARBA00022777"/>
    </source>
</evidence>
<dbReference type="GO" id="GO:0005524">
    <property type="term" value="F:ATP binding"/>
    <property type="evidence" value="ECO:0007669"/>
    <property type="project" value="UniProtKB-KW"/>
</dbReference>
<dbReference type="PANTHER" id="PTHR10534">
    <property type="entry name" value="PYRIDOXAL KINASE"/>
    <property type="match status" value="1"/>
</dbReference>
<dbReference type="Proteomes" id="UP000243052">
    <property type="component" value="Chromosome viii"/>
</dbReference>
<keyword evidence="9" id="KW-1185">Reference proteome</keyword>
<evidence type="ECO:0000256" key="2">
    <source>
        <dbReference type="ARBA" id="ARBA00012104"/>
    </source>
</evidence>
<proteinExistence type="inferred from homology"/>
<accession>A0A109V0K4</accession>
<evidence type="ECO:0000256" key="6">
    <source>
        <dbReference type="ARBA" id="ARBA00022840"/>
    </source>
</evidence>
<dbReference type="InterPro" id="IPR029056">
    <property type="entry name" value="Ribokinase-like"/>
</dbReference>
<name>A0A109V0K4_9SACH</name>
<dbReference type="SUPFAM" id="SSF53613">
    <property type="entry name" value="Ribokinase-like"/>
    <property type="match status" value="1"/>
</dbReference>
<dbReference type="EMBL" id="CP014248">
    <property type="protein sequence ID" value="AMD22693.1"/>
    <property type="molecule type" value="Genomic_DNA"/>
</dbReference>
<dbReference type="CDD" id="cd01173">
    <property type="entry name" value="pyridoxal_pyridoxamine_kinase"/>
    <property type="match status" value="1"/>
</dbReference>
<keyword evidence="6" id="KW-0067">ATP-binding</keyword>
<evidence type="ECO:0000313" key="9">
    <source>
        <dbReference type="Proteomes" id="UP000243052"/>
    </source>
</evidence>
<dbReference type="STRING" id="45286.A0A109V0K4"/>
<reference evidence="8 9" key="1">
    <citation type="submission" date="2016-01" db="EMBL/GenBank/DDBJ databases">
        <title>Genome sequence of the yeast Holleya sinecauda.</title>
        <authorList>
            <person name="Dietrich F.S."/>
        </authorList>
    </citation>
    <scope>NUCLEOTIDE SEQUENCE [LARGE SCALE GENOMIC DNA]</scope>
    <source>
        <strain evidence="8 9">ATCC 58844</strain>
    </source>
</reference>
<dbReference type="Pfam" id="PF08543">
    <property type="entry name" value="Phos_pyr_kin"/>
    <property type="match status" value="1"/>
</dbReference>
<dbReference type="InterPro" id="IPR013749">
    <property type="entry name" value="PM/HMP-P_kinase-1"/>
</dbReference>